<organism evidence="2 3">
    <name type="scientific">Actinidia rufa</name>
    <dbReference type="NCBI Taxonomy" id="165716"/>
    <lineage>
        <taxon>Eukaryota</taxon>
        <taxon>Viridiplantae</taxon>
        <taxon>Streptophyta</taxon>
        <taxon>Embryophyta</taxon>
        <taxon>Tracheophyta</taxon>
        <taxon>Spermatophyta</taxon>
        <taxon>Magnoliopsida</taxon>
        <taxon>eudicotyledons</taxon>
        <taxon>Gunneridae</taxon>
        <taxon>Pentapetalae</taxon>
        <taxon>asterids</taxon>
        <taxon>Ericales</taxon>
        <taxon>Actinidiaceae</taxon>
        <taxon>Actinidia</taxon>
    </lineage>
</organism>
<feature type="compositionally biased region" description="Basic and acidic residues" evidence="1">
    <location>
        <begin position="1"/>
        <end position="14"/>
    </location>
</feature>
<gene>
    <name evidence="2" type="ORF">Acr_21g0006600</name>
</gene>
<dbReference type="AlphaFoldDB" id="A0A7J0GH60"/>
<accession>A0A7J0GH60</accession>
<protein>
    <submittedName>
        <fullName evidence="2">Uncharacterized protein</fullName>
    </submittedName>
</protein>
<sequence length="75" mass="8511">MPRNESKPEKKTPIQREGMFGRSGGERTQRILASRIKFITVMFNVDSDCLMTEIGYALGLNSVRTRMILYVARSG</sequence>
<feature type="region of interest" description="Disordered" evidence="1">
    <location>
        <begin position="1"/>
        <end position="26"/>
    </location>
</feature>
<name>A0A7J0GH60_9ERIC</name>
<evidence type="ECO:0000313" key="2">
    <source>
        <dbReference type="EMBL" id="GFZ10061.1"/>
    </source>
</evidence>
<evidence type="ECO:0000313" key="3">
    <source>
        <dbReference type="Proteomes" id="UP000585474"/>
    </source>
</evidence>
<evidence type="ECO:0000256" key="1">
    <source>
        <dbReference type="SAM" id="MobiDB-lite"/>
    </source>
</evidence>
<dbReference type="Proteomes" id="UP000585474">
    <property type="component" value="Unassembled WGS sequence"/>
</dbReference>
<keyword evidence="3" id="KW-1185">Reference proteome</keyword>
<reference evidence="2 3" key="1">
    <citation type="submission" date="2019-07" db="EMBL/GenBank/DDBJ databases">
        <title>De Novo Assembly of kiwifruit Actinidia rufa.</title>
        <authorList>
            <person name="Sugita-Konishi S."/>
            <person name="Sato K."/>
            <person name="Mori E."/>
            <person name="Abe Y."/>
            <person name="Kisaki G."/>
            <person name="Hamano K."/>
            <person name="Suezawa K."/>
            <person name="Otani M."/>
            <person name="Fukuda T."/>
            <person name="Manabe T."/>
            <person name="Gomi K."/>
            <person name="Tabuchi M."/>
            <person name="Akimitsu K."/>
            <person name="Kataoka I."/>
        </authorList>
    </citation>
    <scope>NUCLEOTIDE SEQUENCE [LARGE SCALE GENOMIC DNA]</scope>
    <source>
        <strain evidence="3">cv. Fuchu</strain>
    </source>
</reference>
<comment type="caution">
    <text evidence="2">The sequence shown here is derived from an EMBL/GenBank/DDBJ whole genome shotgun (WGS) entry which is preliminary data.</text>
</comment>
<proteinExistence type="predicted"/>
<dbReference type="EMBL" id="BJWL01000021">
    <property type="protein sequence ID" value="GFZ10061.1"/>
    <property type="molecule type" value="Genomic_DNA"/>
</dbReference>